<dbReference type="SMART" id="SM00906">
    <property type="entry name" value="Fungal_trans"/>
    <property type="match status" value="1"/>
</dbReference>
<dbReference type="OrthoDB" id="4337792at2759"/>
<dbReference type="GO" id="GO:0005634">
    <property type="term" value="C:nucleus"/>
    <property type="evidence" value="ECO:0007669"/>
    <property type="project" value="TreeGrafter"/>
</dbReference>
<evidence type="ECO:0000256" key="4">
    <source>
        <dbReference type="ARBA" id="ARBA00023125"/>
    </source>
</evidence>
<evidence type="ECO:0000256" key="6">
    <source>
        <dbReference type="ARBA" id="ARBA00023242"/>
    </source>
</evidence>
<dbReference type="GO" id="GO:0001228">
    <property type="term" value="F:DNA-binding transcription activator activity, RNA polymerase II-specific"/>
    <property type="evidence" value="ECO:0007669"/>
    <property type="project" value="TreeGrafter"/>
</dbReference>
<dbReference type="PANTHER" id="PTHR31944">
    <property type="entry name" value="HEME-RESPONSIVE ZINC FINGER TRANSCRIPTION FACTOR HAP1"/>
    <property type="match status" value="1"/>
</dbReference>
<reference evidence="9 10" key="1">
    <citation type="journal article" date="2011" name="Genome Biol.">
        <title>Comparative genome sequence analysis underscores mycoparasitism as the ancestral life style of Trichoderma.</title>
        <authorList>
            <person name="Kubicek C.P."/>
            <person name="Herrera-Estrella A."/>
            <person name="Seidl-Seiboth V."/>
            <person name="Martinez D.A."/>
            <person name="Druzhinina I.S."/>
            <person name="Thon M."/>
            <person name="Zeilinger S."/>
            <person name="Casas-Flores S."/>
            <person name="Horwitz B.A."/>
            <person name="Mukherjee P.K."/>
            <person name="Mukherjee M."/>
            <person name="Kredics L."/>
            <person name="Alcaraz L.D."/>
            <person name="Aerts A."/>
            <person name="Antal Z."/>
            <person name="Atanasova L."/>
            <person name="Cervantes-Badillo M.G."/>
            <person name="Challacombe J."/>
            <person name="Chertkov O."/>
            <person name="McCluskey K."/>
            <person name="Coulpier F."/>
            <person name="Deshpande N."/>
            <person name="von Doehren H."/>
            <person name="Ebbole D.J."/>
            <person name="Esquivel-Naranjo E.U."/>
            <person name="Fekete E."/>
            <person name="Flipphi M."/>
            <person name="Glaser F."/>
            <person name="Gomez-Rodriguez E.Y."/>
            <person name="Gruber S."/>
            <person name="Han C."/>
            <person name="Henrissat B."/>
            <person name="Hermosa R."/>
            <person name="Hernandez-Onate M."/>
            <person name="Karaffa L."/>
            <person name="Kosti I."/>
            <person name="Le Crom S."/>
            <person name="Lindquist E."/>
            <person name="Lucas S."/>
            <person name="Luebeck M."/>
            <person name="Luebeck P.S."/>
            <person name="Margeot A."/>
            <person name="Metz B."/>
            <person name="Misra M."/>
            <person name="Nevalainen H."/>
            <person name="Omann M."/>
            <person name="Packer N."/>
            <person name="Perrone G."/>
            <person name="Uresti-Rivera E.E."/>
            <person name="Salamov A."/>
            <person name="Schmoll M."/>
            <person name="Seiboth B."/>
            <person name="Shapiro H."/>
            <person name="Sukno S."/>
            <person name="Tamayo-Ramos J.A."/>
            <person name="Tisch D."/>
            <person name="Wiest A."/>
            <person name="Wilkinson H.H."/>
            <person name="Zhang M."/>
            <person name="Coutinho P.M."/>
            <person name="Kenerley C.M."/>
            <person name="Monte E."/>
            <person name="Baker S.E."/>
            <person name="Grigoriev I.V."/>
        </authorList>
    </citation>
    <scope>NUCLEOTIDE SEQUENCE [LARGE SCALE GENOMIC DNA]</scope>
    <source>
        <strain evidence="10">ATCC 20476 / IMI 206040</strain>
    </source>
</reference>
<keyword evidence="3" id="KW-0805">Transcription regulation</keyword>
<dbReference type="GO" id="GO:0006351">
    <property type="term" value="P:DNA-templated transcription"/>
    <property type="evidence" value="ECO:0007669"/>
    <property type="project" value="InterPro"/>
</dbReference>
<dbReference type="GO" id="GO:0008270">
    <property type="term" value="F:zinc ion binding"/>
    <property type="evidence" value="ECO:0007669"/>
    <property type="project" value="InterPro"/>
</dbReference>
<dbReference type="OMA" id="HMFLSMI"/>
<keyword evidence="2" id="KW-0862">Zinc</keyword>
<evidence type="ECO:0000256" key="2">
    <source>
        <dbReference type="ARBA" id="ARBA00022833"/>
    </source>
</evidence>
<dbReference type="HOGENOM" id="CLU_007091_3_2_1"/>
<evidence type="ECO:0000313" key="10">
    <source>
        <dbReference type="Proteomes" id="UP000005426"/>
    </source>
</evidence>
<keyword evidence="6" id="KW-0539">Nucleus</keyword>
<evidence type="ECO:0000256" key="5">
    <source>
        <dbReference type="ARBA" id="ARBA00023163"/>
    </source>
</evidence>
<dbReference type="eggNOG" id="ENOG502T2XU">
    <property type="taxonomic scope" value="Eukaryota"/>
</dbReference>
<dbReference type="Pfam" id="PF04082">
    <property type="entry name" value="Fungal_trans"/>
    <property type="match status" value="1"/>
</dbReference>
<name>G9P0T5_HYPAI</name>
<dbReference type="AlphaFoldDB" id="G9P0T5"/>
<protein>
    <recommendedName>
        <fullName evidence="8">Xylanolytic transcriptional activator regulatory domain-containing protein</fullName>
    </recommendedName>
</protein>
<evidence type="ECO:0000256" key="7">
    <source>
        <dbReference type="SAM" id="MobiDB-lite"/>
    </source>
</evidence>
<dbReference type="CDD" id="cd12148">
    <property type="entry name" value="fungal_TF_MHR"/>
    <property type="match status" value="1"/>
</dbReference>
<organism evidence="9 10">
    <name type="scientific">Hypocrea atroviridis (strain ATCC 20476 / IMI 206040)</name>
    <name type="common">Trichoderma atroviride</name>
    <dbReference type="NCBI Taxonomy" id="452589"/>
    <lineage>
        <taxon>Eukaryota</taxon>
        <taxon>Fungi</taxon>
        <taxon>Dikarya</taxon>
        <taxon>Ascomycota</taxon>
        <taxon>Pezizomycotina</taxon>
        <taxon>Sordariomycetes</taxon>
        <taxon>Hypocreomycetidae</taxon>
        <taxon>Hypocreales</taxon>
        <taxon>Hypocreaceae</taxon>
        <taxon>Trichoderma</taxon>
    </lineage>
</organism>
<dbReference type="InterPro" id="IPR051430">
    <property type="entry name" value="Fungal_TF_Env_Response"/>
</dbReference>
<dbReference type="GO" id="GO:0000978">
    <property type="term" value="F:RNA polymerase II cis-regulatory region sequence-specific DNA binding"/>
    <property type="evidence" value="ECO:0007669"/>
    <property type="project" value="TreeGrafter"/>
</dbReference>
<sequence length="647" mass="73497">MLPVHGSNRPLEDELVNLRRRISAIEEQLVSPSAHDRGSRIQPWGAQQDSVQNSQHLDNVQDQALALNKSRLYGPTHWLHGGHEFKRVAVLNRDKDQSAEGEATRDEKAKLERLFHRCKQLAQKIKHNDSETSITESVSSRFLNRKGWADQMAQLYVTRFESAFRILHIPSFWAEYDEFWKNPEEAPMALQCKVKLVIAIGSSLFRDATDADNIRRSLSPWVHEAQTWVSGPVKKDRISLSGLQVQCLLILARQVLCIGADLVWIAVGTLLRTAMHMGLHRDPSRFKTMTVLEAEVRRRLWATILEMNLQASLDSGAPLAIPDDFDTYCPRNVDDQDISERTKTLPCYAENTVTDTSLQRLLGIYFQPRCEIVRRMNEAWSSFSQDEVQSLTSTLNRACRECSTSIAGSNHGDAIKSFKHNMADLLLRRFLLALHRPFATASRVGDVGFHFSRRVCLDSAMALLSPPDSPDFYRVASMGGGIFKNRIIHASLAICSDLIIDMEELNSMEWPSGYRKMLLDALREAVKQTTERIRLGETNLRLHMKLNVVLCRAECAESGSARQLRMIEAAQESLKMAYAVMQSRLSVVEWKRLEEEQPERSEHDWQNLGLNVDEDWDESYDMPDIGLDELLWLGLDEGGMATSHGAE</sequence>
<proteinExistence type="predicted"/>
<keyword evidence="5" id="KW-0804">Transcription</keyword>
<keyword evidence="1" id="KW-0479">Metal-binding</keyword>
<keyword evidence="10" id="KW-1185">Reference proteome</keyword>
<accession>G9P0T5</accession>
<evidence type="ECO:0000313" key="9">
    <source>
        <dbReference type="EMBL" id="EHK42402.1"/>
    </source>
</evidence>
<evidence type="ECO:0000256" key="1">
    <source>
        <dbReference type="ARBA" id="ARBA00022723"/>
    </source>
</evidence>
<dbReference type="Proteomes" id="UP000005426">
    <property type="component" value="Unassembled WGS sequence"/>
</dbReference>
<gene>
    <name evidence="9" type="ORF">TRIATDRAFT_319844</name>
</gene>
<evidence type="ECO:0000259" key="8">
    <source>
        <dbReference type="SMART" id="SM00906"/>
    </source>
</evidence>
<feature type="domain" description="Xylanolytic transcriptional activator regulatory" evidence="8">
    <location>
        <begin position="263"/>
        <end position="336"/>
    </location>
</feature>
<dbReference type="PANTHER" id="PTHR31944:SF131">
    <property type="entry name" value="HEME-RESPONSIVE ZINC FINGER TRANSCRIPTION FACTOR HAP1"/>
    <property type="match status" value="1"/>
</dbReference>
<feature type="region of interest" description="Disordered" evidence="7">
    <location>
        <begin position="30"/>
        <end position="53"/>
    </location>
</feature>
<evidence type="ECO:0000256" key="3">
    <source>
        <dbReference type="ARBA" id="ARBA00023015"/>
    </source>
</evidence>
<comment type="caution">
    <text evidence="9">The sequence shown here is derived from an EMBL/GenBank/DDBJ whole genome shotgun (WGS) entry which is preliminary data.</text>
</comment>
<keyword evidence="4" id="KW-0238">DNA-binding</keyword>
<dbReference type="EMBL" id="ABDG02000026">
    <property type="protein sequence ID" value="EHK42402.1"/>
    <property type="molecule type" value="Genomic_DNA"/>
</dbReference>
<dbReference type="InterPro" id="IPR007219">
    <property type="entry name" value="XnlR_reg_dom"/>
</dbReference>